<feature type="active site" description="Charge relay system" evidence="5">
    <location>
        <position position="163"/>
    </location>
</feature>
<dbReference type="InterPro" id="IPR022398">
    <property type="entry name" value="Peptidase_S8_His-AS"/>
</dbReference>
<dbReference type="PROSITE" id="PS51892">
    <property type="entry name" value="SUBTILASE"/>
    <property type="match status" value="1"/>
</dbReference>
<keyword evidence="3 5" id="KW-0378">Hydrolase</keyword>
<proteinExistence type="inferred from homology"/>
<evidence type="ECO:0000259" key="7">
    <source>
        <dbReference type="Pfam" id="PF00082"/>
    </source>
</evidence>
<dbReference type="Gene3D" id="3.40.50.200">
    <property type="entry name" value="Peptidase S8/S53 domain"/>
    <property type="match status" value="1"/>
</dbReference>
<dbReference type="InterPro" id="IPR023828">
    <property type="entry name" value="Peptidase_S8_Ser-AS"/>
</dbReference>
<feature type="active site" description="Charge relay system" evidence="5">
    <location>
        <position position="129"/>
    </location>
</feature>
<dbReference type="PROSITE" id="PS00137">
    <property type="entry name" value="SUBTILASE_HIS"/>
    <property type="match status" value="1"/>
</dbReference>
<organism evidence="8 9">
    <name type="scientific">Exiguobacterium indicum</name>
    <dbReference type="NCBI Taxonomy" id="296995"/>
    <lineage>
        <taxon>Bacteria</taxon>
        <taxon>Bacillati</taxon>
        <taxon>Bacillota</taxon>
        <taxon>Bacilli</taxon>
        <taxon>Bacillales</taxon>
        <taxon>Bacillales Family XII. Incertae Sedis</taxon>
        <taxon>Exiguobacterium</taxon>
    </lineage>
</organism>
<comment type="similarity">
    <text evidence="1 5 6">Belongs to the peptidase S8 family.</text>
</comment>
<dbReference type="PROSITE" id="PS00136">
    <property type="entry name" value="SUBTILASE_ASP"/>
    <property type="match status" value="1"/>
</dbReference>
<comment type="caution">
    <text evidence="8">The sequence shown here is derived from an EMBL/GenBank/DDBJ whole genome shotgun (WGS) entry which is preliminary data.</text>
</comment>
<dbReference type="Proteomes" id="UP001387110">
    <property type="component" value="Unassembled WGS sequence"/>
</dbReference>
<dbReference type="Pfam" id="PF00082">
    <property type="entry name" value="Peptidase_S8"/>
    <property type="match status" value="1"/>
</dbReference>
<dbReference type="InterPro" id="IPR050131">
    <property type="entry name" value="Peptidase_S8_subtilisin-like"/>
</dbReference>
<evidence type="ECO:0000313" key="8">
    <source>
        <dbReference type="EMBL" id="MEI4463777.1"/>
    </source>
</evidence>
<dbReference type="InterPro" id="IPR000209">
    <property type="entry name" value="Peptidase_S8/S53_dom"/>
</dbReference>
<dbReference type="InterPro" id="IPR023827">
    <property type="entry name" value="Peptidase_S8_Asp-AS"/>
</dbReference>
<dbReference type="InterPro" id="IPR015500">
    <property type="entry name" value="Peptidase_S8_subtilisin-rel"/>
</dbReference>
<feature type="active site" description="Charge relay system" evidence="5">
    <location>
        <position position="367"/>
    </location>
</feature>
<reference evidence="8 9" key="1">
    <citation type="submission" date="2023-12" db="EMBL/GenBank/DDBJ databases">
        <authorList>
            <person name="Easwaran N."/>
            <person name="Lazarus H.P.S."/>
        </authorList>
    </citation>
    <scope>NUCLEOTIDE SEQUENCE [LARGE SCALE GENOMIC DNA]</scope>
    <source>
        <strain evidence="8 9">VIT-2023</strain>
    </source>
</reference>
<gene>
    <name evidence="8" type="ORF">SZL87_15235</name>
</gene>
<dbReference type="RefSeq" id="WP_336449639.1">
    <property type="nucleotide sequence ID" value="NZ_JBAWKY010000006.1"/>
</dbReference>
<dbReference type="PROSITE" id="PS00138">
    <property type="entry name" value="SUBTILASE_SER"/>
    <property type="match status" value="1"/>
</dbReference>
<evidence type="ECO:0000256" key="1">
    <source>
        <dbReference type="ARBA" id="ARBA00011073"/>
    </source>
</evidence>
<dbReference type="PANTHER" id="PTHR43806">
    <property type="entry name" value="PEPTIDASE S8"/>
    <property type="match status" value="1"/>
</dbReference>
<sequence>MPHNQRYFYQKPFLSTIVVCLLATSFPYKSFASGDVIPLTLDIHSSYLNKIDSNQKQNVAIPVARSLQLDSRIEKNILNSLKKNPGHNLGEQLPEYYTDWGWNVRDVTSDLKSHRQSKGSTLTTIAIIDSGIDDSHPALSQNIVSDGRSFVPGEEGTRDQTGHGTMVAGMIAAKGKISSIAPSIGIVPYKVFGKATSESEWVIKAIKQATKDGADVINLSLGTYKDPTNKEDNKVIKAYEKAIKYAHKKGVVVVASSGTDGYSMDNQKDLAKKIGNMKRAVHLPGGLKNTITVGATNRLLQPTEYSNYGKEVDLSAPAGDYGPDWSTSGIADIKSFVLTTYPTYLSQSPISQALNLDQGYEFMIGTSLASPQVAAVAALLIDVAKSEGINLSPDTVEHLLKKSATPFLYPDDKRKGGTGIVSATNALYILRNLIENGSVRK</sequence>
<dbReference type="PANTHER" id="PTHR43806:SF11">
    <property type="entry name" value="CEREVISIN-RELATED"/>
    <property type="match status" value="1"/>
</dbReference>
<evidence type="ECO:0000256" key="4">
    <source>
        <dbReference type="ARBA" id="ARBA00022825"/>
    </source>
</evidence>
<protein>
    <submittedName>
        <fullName evidence="8">S8 family serine peptidase</fullName>
    </submittedName>
</protein>
<evidence type="ECO:0000313" key="9">
    <source>
        <dbReference type="Proteomes" id="UP001387110"/>
    </source>
</evidence>
<dbReference type="InterPro" id="IPR036852">
    <property type="entry name" value="Peptidase_S8/S53_dom_sf"/>
</dbReference>
<dbReference type="EMBL" id="JBAWKY010000006">
    <property type="protein sequence ID" value="MEI4463777.1"/>
    <property type="molecule type" value="Genomic_DNA"/>
</dbReference>
<dbReference type="PRINTS" id="PR00723">
    <property type="entry name" value="SUBTILISIN"/>
</dbReference>
<evidence type="ECO:0000256" key="2">
    <source>
        <dbReference type="ARBA" id="ARBA00022670"/>
    </source>
</evidence>
<keyword evidence="4 5" id="KW-0720">Serine protease</keyword>
<evidence type="ECO:0000256" key="3">
    <source>
        <dbReference type="ARBA" id="ARBA00022801"/>
    </source>
</evidence>
<feature type="domain" description="Peptidase S8/S53" evidence="7">
    <location>
        <begin position="123"/>
        <end position="409"/>
    </location>
</feature>
<dbReference type="SUPFAM" id="SSF52743">
    <property type="entry name" value="Subtilisin-like"/>
    <property type="match status" value="1"/>
</dbReference>
<keyword evidence="9" id="KW-1185">Reference proteome</keyword>
<name>A0ABU8ELQ9_9BACL</name>
<evidence type="ECO:0000256" key="6">
    <source>
        <dbReference type="RuleBase" id="RU003355"/>
    </source>
</evidence>
<accession>A0ABU8ELQ9</accession>
<keyword evidence="2 5" id="KW-0645">Protease</keyword>
<evidence type="ECO:0000256" key="5">
    <source>
        <dbReference type="PROSITE-ProRule" id="PRU01240"/>
    </source>
</evidence>